<dbReference type="KEGG" id="mpad:KEF85_03920"/>
<evidence type="ECO:0000313" key="3">
    <source>
        <dbReference type="Proteomes" id="UP000676649"/>
    </source>
</evidence>
<feature type="transmembrane region" description="Helical" evidence="1">
    <location>
        <begin position="12"/>
        <end position="30"/>
    </location>
</feature>
<feature type="transmembrane region" description="Helical" evidence="1">
    <location>
        <begin position="50"/>
        <end position="74"/>
    </location>
</feature>
<keyword evidence="1" id="KW-1133">Transmembrane helix</keyword>
<evidence type="ECO:0000313" key="2">
    <source>
        <dbReference type="EMBL" id="QWF71636.1"/>
    </source>
</evidence>
<name>A0A975MQG2_9GAMM</name>
<keyword evidence="1" id="KW-0812">Transmembrane</keyword>
<dbReference type="InterPro" id="IPR019629">
    <property type="entry name" value="Uncharacterised_HI1736/YgjV"/>
</dbReference>
<accession>A0A975MQG2</accession>
<sequence length="174" mass="19169">MPQQLAAFLTPQILAYLIGSVGILVEWRAYYQPNQQSFRYWSAAGALLWAAQYILLDAVTAGLTMATTALRTLISAGKLSRTGRHGLAMVFSLVFGLLTALSWQGNISLLPGFAVINTSIALFYLDNRSMRIALLVSSLAWIANDYCWQAWPALIAETVAMLINLKTIRTLNRA</sequence>
<gene>
    <name evidence="2" type="ORF">KEF85_03920</name>
</gene>
<evidence type="ECO:0000256" key="1">
    <source>
        <dbReference type="SAM" id="Phobius"/>
    </source>
</evidence>
<feature type="transmembrane region" description="Helical" evidence="1">
    <location>
        <begin position="86"/>
        <end position="103"/>
    </location>
</feature>
<dbReference type="AlphaFoldDB" id="A0A975MQG2"/>
<dbReference type="RefSeq" id="WP_215583418.1">
    <property type="nucleotide sequence ID" value="NZ_CP073754.1"/>
</dbReference>
<dbReference type="Pfam" id="PF10688">
    <property type="entry name" value="Imp-YgjV"/>
    <property type="match status" value="1"/>
</dbReference>
<dbReference type="Proteomes" id="UP000676649">
    <property type="component" value="Chromosome"/>
</dbReference>
<feature type="transmembrane region" description="Helical" evidence="1">
    <location>
        <begin position="109"/>
        <end position="125"/>
    </location>
</feature>
<dbReference type="EMBL" id="CP073754">
    <property type="protein sequence ID" value="QWF71636.1"/>
    <property type="molecule type" value="Genomic_DNA"/>
</dbReference>
<keyword evidence="3" id="KW-1185">Reference proteome</keyword>
<proteinExistence type="predicted"/>
<organism evidence="2 3">
    <name type="scientific">Methylomonas paludis</name>
    <dbReference type="NCBI Taxonomy" id="1173101"/>
    <lineage>
        <taxon>Bacteria</taxon>
        <taxon>Pseudomonadati</taxon>
        <taxon>Pseudomonadota</taxon>
        <taxon>Gammaproteobacteria</taxon>
        <taxon>Methylococcales</taxon>
        <taxon>Methylococcaceae</taxon>
        <taxon>Methylomonas</taxon>
    </lineage>
</organism>
<protein>
    <submittedName>
        <fullName evidence="2">YgjV family protein</fullName>
    </submittedName>
</protein>
<reference evidence="2" key="1">
    <citation type="submission" date="2021-04" db="EMBL/GenBank/DDBJ databases">
        <title>Draft genome sequence data of methanotrophic Methylovulum sp. strain S1L and Methylomonas sp. strain S2AM isolated from boreal lake water columns.</title>
        <authorList>
            <person name="Rissanen A.J."/>
            <person name="Mangayil R."/>
            <person name="Svenning M.M."/>
            <person name="Khanongnuch R."/>
        </authorList>
    </citation>
    <scope>NUCLEOTIDE SEQUENCE</scope>
    <source>
        <strain evidence="2">S2AM</strain>
    </source>
</reference>
<keyword evidence="1" id="KW-0472">Membrane</keyword>